<evidence type="ECO:0000313" key="10">
    <source>
        <dbReference type="EMBL" id="CDI79557.1"/>
    </source>
</evidence>
<feature type="transmembrane region" description="Helical" evidence="9">
    <location>
        <begin position="204"/>
        <end position="224"/>
    </location>
</feature>
<dbReference type="Gene3D" id="3.10.580.20">
    <property type="match status" value="1"/>
</dbReference>
<keyword evidence="3 9" id="KW-0812">Transmembrane</keyword>
<dbReference type="EMBL" id="HG671043">
    <property type="protein sequence ID" value="CDI79557.1"/>
    <property type="molecule type" value="Genomic_DNA"/>
</dbReference>
<dbReference type="InterPro" id="IPR001807">
    <property type="entry name" value="ClC"/>
</dbReference>
<keyword evidence="11" id="KW-1185">Reference proteome</keyword>
<feature type="compositionally biased region" description="Low complexity" evidence="8">
    <location>
        <begin position="54"/>
        <end position="64"/>
    </location>
</feature>
<evidence type="ECO:0000256" key="7">
    <source>
        <dbReference type="ARBA" id="ARBA00023214"/>
    </source>
</evidence>
<keyword evidence="5" id="KW-0406">Ion transport</keyword>
<accession>U6GJ31</accession>
<dbReference type="PANTHER" id="PTHR45711:SF6">
    <property type="entry name" value="CHLORIDE CHANNEL PROTEIN"/>
    <property type="match status" value="1"/>
</dbReference>
<evidence type="ECO:0000256" key="6">
    <source>
        <dbReference type="ARBA" id="ARBA00023136"/>
    </source>
</evidence>
<dbReference type="GO" id="GO:0005886">
    <property type="term" value="C:plasma membrane"/>
    <property type="evidence" value="ECO:0007669"/>
    <property type="project" value="TreeGrafter"/>
</dbReference>
<dbReference type="SUPFAM" id="SSF81340">
    <property type="entry name" value="Clc chloride channel"/>
    <property type="match status" value="2"/>
</dbReference>
<feature type="transmembrane region" description="Helical" evidence="9">
    <location>
        <begin position="356"/>
        <end position="377"/>
    </location>
</feature>
<dbReference type="RefSeq" id="XP_013250380.1">
    <property type="nucleotide sequence ID" value="XM_013394926.1"/>
</dbReference>
<organism evidence="10 11">
    <name type="scientific">Eimeria acervulina</name>
    <name type="common">Coccidian parasite</name>
    <dbReference type="NCBI Taxonomy" id="5801"/>
    <lineage>
        <taxon>Eukaryota</taxon>
        <taxon>Sar</taxon>
        <taxon>Alveolata</taxon>
        <taxon>Apicomplexa</taxon>
        <taxon>Conoidasida</taxon>
        <taxon>Coccidia</taxon>
        <taxon>Eucoccidiorida</taxon>
        <taxon>Eimeriorina</taxon>
        <taxon>Eimeriidae</taxon>
        <taxon>Eimeria</taxon>
    </lineage>
</organism>
<dbReference type="OrthoDB" id="44789at2759"/>
<dbReference type="SUPFAM" id="SSF54631">
    <property type="entry name" value="CBS-domain pair"/>
    <property type="match status" value="1"/>
</dbReference>
<dbReference type="GO" id="GO:0005247">
    <property type="term" value="F:voltage-gated chloride channel activity"/>
    <property type="evidence" value="ECO:0007669"/>
    <property type="project" value="TreeGrafter"/>
</dbReference>
<evidence type="ECO:0000256" key="3">
    <source>
        <dbReference type="ARBA" id="ARBA00022692"/>
    </source>
</evidence>
<feature type="compositionally biased region" description="Low complexity" evidence="8">
    <location>
        <begin position="142"/>
        <end position="153"/>
    </location>
</feature>
<evidence type="ECO:0000256" key="1">
    <source>
        <dbReference type="ARBA" id="ARBA00004141"/>
    </source>
</evidence>
<dbReference type="PRINTS" id="PR00762">
    <property type="entry name" value="CLCHANNEL"/>
</dbReference>
<dbReference type="GO" id="GO:0005794">
    <property type="term" value="C:Golgi apparatus"/>
    <property type="evidence" value="ECO:0007669"/>
    <property type="project" value="TreeGrafter"/>
</dbReference>
<reference evidence="10" key="2">
    <citation type="submission" date="2013-10" db="EMBL/GenBank/DDBJ databases">
        <authorList>
            <person name="Aslett M."/>
        </authorList>
    </citation>
    <scope>NUCLEOTIDE SEQUENCE [LARGE SCALE GENOMIC DNA]</scope>
    <source>
        <strain evidence="10">Houghton</strain>
    </source>
</reference>
<dbReference type="VEuPathDB" id="ToxoDB:EAH_00001980"/>
<dbReference type="InterPro" id="IPR014743">
    <property type="entry name" value="Cl-channel_core"/>
</dbReference>
<proteinExistence type="predicted"/>
<keyword evidence="7" id="KW-0868">Chloride</keyword>
<feature type="region of interest" description="Disordered" evidence="8">
    <location>
        <begin position="1"/>
        <end position="70"/>
    </location>
</feature>
<feature type="transmembrane region" description="Helical" evidence="9">
    <location>
        <begin position="504"/>
        <end position="526"/>
    </location>
</feature>
<feature type="transmembrane region" description="Helical" evidence="9">
    <location>
        <begin position="459"/>
        <end position="484"/>
    </location>
</feature>
<evidence type="ECO:0000313" key="11">
    <source>
        <dbReference type="Proteomes" id="UP000018050"/>
    </source>
</evidence>
<dbReference type="InterPro" id="IPR046342">
    <property type="entry name" value="CBS_dom_sf"/>
</dbReference>
<dbReference type="OMA" id="HPLVHAH"/>
<keyword evidence="6 9" id="KW-0472">Membrane</keyword>
<comment type="subcellular location">
    <subcellularLocation>
        <location evidence="1">Membrane</location>
        <topology evidence="1">Multi-pass membrane protein</topology>
    </subcellularLocation>
</comment>
<evidence type="ECO:0000256" key="5">
    <source>
        <dbReference type="ARBA" id="ARBA00023065"/>
    </source>
</evidence>
<feature type="transmembrane region" description="Helical" evidence="9">
    <location>
        <begin position="640"/>
        <end position="659"/>
    </location>
</feature>
<dbReference type="PANTHER" id="PTHR45711">
    <property type="entry name" value="CHLORIDE CHANNEL PROTEIN"/>
    <property type="match status" value="1"/>
</dbReference>
<gene>
    <name evidence="10" type="ORF">EAH_00001980</name>
</gene>
<dbReference type="GeneID" id="25268268"/>
<keyword evidence="4 9" id="KW-1133">Transmembrane helix</keyword>
<dbReference type="AlphaFoldDB" id="U6GJ31"/>
<evidence type="ECO:0000256" key="4">
    <source>
        <dbReference type="ARBA" id="ARBA00022989"/>
    </source>
</evidence>
<reference evidence="10" key="1">
    <citation type="submission" date="2013-10" db="EMBL/GenBank/DDBJ databases">
        <title>Genomic analysis of the causative agents of coccidiosis in chickens.</title>
        <authorList>
            <person name="Reid A.J."/>
            <person name="Blake D."/>
            <person name="Billington K."/>
            <person name="Browne H."/>
            <person name="Dunn M."/>
            <person name="Hung S."/>
            <person name="Kawahara F."/>
            <person name="Miranda-Saavedra D."/>
            <person name="Mourier T."/>
            <person name="Nagra H."/>
            <person name="Otto T.D."/>
            <person name="Rawlings N."/>
            <person name="Sanchez A."/>
            <person name="Sanders M."/>
            <person name="Subramaniam C."/>
            <person name="Tay Y."/>
            <person name="Dear P."/>
            <person name="Doerig C."/>
            <person name="Gruber A."/>
            <person name="Parkinson J."/>
            <person name="Shirley M."/>
            <person name="Wan K.L."/>
            <person name="Berriman M."/>
            <person name="Tomley F."/>
            <person name="Pain A."/>
        </authorList>
    </citation>
    <scope>NUCLEOTIDE SEQUENCE [LARGE SCALE GENOMIC DNA]</scope>
    <source>
        <strain evidence="10">Houghton</strain>
    </source>
</reference>
<dbReference type="GO" id="GO:0005769">
    <property type="term" value="C:early endosome"/>
    <property type="evidence" value="ECO:0007669"/>
    <property type="project" value="TreeGrafter"/>
</dbReference>
<dbReference type="Pfam" id="PF00654">
    <property type="entry name" value="Voltage_CLC"/>
    <property type="match status" value="2"/>
</dbReference>
<protein>
    <submittedName>
        <fullName evidence="10">Voltage gated chloride channel domain-containing protein, putative</fullName>
    </submittedName>
</protein>
<keyword evidence="2" id="KW-0813">Transport</keyword>
<dbReference type="Proteomes" id="UP000018050">
    <property type="component" value="Unassembled WGS sequence"/>
</dbReference>
<evidence type="ECO:0000256" key="8">
    <source>
        <dbReference type="SAM" id="MobiDB-lite"/>
    </source>
</evidence>
<feature type="transmembrane region" description="Helical" evidence="9">
    <location>
        <begin position="165"/>
        <end position="192"/>
    </location>
</feature>
<feature type="region of interest" description="Disordered" evidence="8">
    <location>
        <begin position="798"/>
        <end position="830"/>
    </location>
</feature>
<feature type="region of interest" description="Disordered" evidence="8">
    <location>
        <begin position="102"/>
        <end position="153"/>
    </location>
</feature>
<evidence type="ECO:0000256" key="2">
    <source>
        <dbReference type="ARBA" id="ARBA00022448"/>
    </source>
</evidence>
<name>U6GJ31_EIMAC</name>
<sequence>MKDNEDSFRLLQRRSAAQQEQQNAAASNAVNAATEDTEAFPPWGLDAEVRKQQQHQQHQQQQQQRGASQDLNEECGLLQQQHRDQHQTSRLLLHSYILPAGSAPAKQQQHDQQLLQHQQEHQQQHAGAWEQEPSPWHPFGDSSSGSSSNNWQQQQQRGLGQQLRLLLRCLAASPAFLLQQLLQHLLFLVQLLKLTASQAAKLEIWILAAATGIATAAAAVYIQLSSEVIADFRGGLCRDSVFKSQTMCLSGVPKGFAGASPWHSWASLLGVEDVAADIVNFCGFFTVSVAMATAAAAAVCAFAPQAAGSGIADAKVFMGGLRDSSFLSPRVLTVKLLTLSLAVGSGLSLGKEGPMVHISCCVGFLLLSASRRAAIALPEMYRHLKHRAAGIAAAVGLRRSAFRLPCTAAAEPPHCLPNAAQEEAAAAATPKMHALSVHCRRTLKTPPIKAQNQDETLNAILLAACAAGVGCAFSAPIGGVLFAFEEMGGGLGGMHLPLSKQSFGAQRTLWLCCCCCVAAAIAMHAFGSLDPTAAPTLFQSMRYTFADASADPLNMCVRTTTTSSSNSSSSSSIQGPAPSDAYRVDGGLALELCCVLFFKTILTVFSFGLMVPAGIFIPALTIGASYGRLMGLLMLRVRSLLGFAAAAGAAASPGAYALVCFDGLTAAEAMKRDLQVLSVEETPTVAGLKALADNCAFHGFPVVLSRSSRRLCGYVHAWQLRLLLQQLLELQHPLVHAHTLVSFHAFRSSAAAVAAPQQQQLQQRERAVRSAVCLLVLDEDGALLQSLPLLHLAPDGRLQTPAPAPAPAAAAAPEKGRGASATGGSSPYPSSAAVEMQRLTAVSHPTDCATTATGTDAGEDAAVAAAAAAAGQGTAAGVQVYIDLSLLVDEEVLQLPPHTPLLQVYRLFGLLQCEYGAGVGAAAVAAGAVAAATRPIRTAAAAAAGAATAGHAANCIAT</sequence>
<evidence type="ECO:0000256" key="9">
    <source>
        <dbReference type="SAM" id="Phobius"/>
    </source>
</evidence>
<dbReference type="Gene3D" id="1.10.3080.10">
    <property type="entry name" value="Clc chloride channel"/>
    <property type="match status" value="3"/>
</dbReference>
<feature type="compositionally biased region" description="Low complexity" evidence="8">
    <location>
        <begin position="16"/>
        <end position="33"/>
    </location>
</feature>